<dbReference type="RefSeq" id="WP_160919603.1">
    <property type="nucleotide sequence ID" value="NZ_WMEY01000003.1"/>
</dbReference>
<protein>
    <submittedName>
        <fullName evidence="3">AMP-binding protein</fullName>
    </submittedName>
</protein>
<evidence type="ECO:0000259" key="2">
    <source>
        <dbReference type="Pfam" id="PF14535"/>
    </source>
</evidence>
<dbReference type="InterPro" id="IPR028154">
    <property type="entry name" value="AMP-dep_Lig_C"/>
</dbReference>
<proteinExistence type="predicted"/>
<dbReference type="InterPro" id="IPR042099">
    <property type="entry name" value="ANL_N_sf"/>
</dbReference>
<feature type="domain" description="AMP-dependent synthetase/ligase" evidence="1">
    <location>
        <begin position="86"/>
        <end position="226"/>
    </location>
</feature>
<dbReference type="PANTHER" id="PTHR43845">
    <property type="entry name" value="BLR5969 PROTEIN"/>
    <property type="match status" value="1"/>
</dbReference>
<dbReference type="Gene3D" id="3.40.50.12780">
    <property type="entry name" value="N-terminal domain of ligase-like"/>
    <property type="match status" value="1"/>
</dbReference>
<accession>A0A845F064</accession>
<evidence type="ECO:0000313" key="4">
    <source>
        <dbReference type="Proteomes" id="UP000447833"/>
    </source>
</evidence>
<dbReference type="PANTHER" id="PTHR43845:SF1">
    <property type="entry name" value="BLR5969 PROTEIN"/>
    <property type="match status" value="1"/>
</dbReference>
<dbReference type="Gene3D" id="3.30.300.30">
    <property type="match status" value="1"/>
</dbReference>
<evidence type="ECO:0000313" key="3">
    <source>
        <dbReference type="EMBL" id="MYL64169.1"/>
    </source>
</evidence>
<sequence length="452" mass="51415">MSQFKTYWDEERETLAPEKRNQIILNRIQEQLHYVYNTLPFYKRIYDEHHFKPEDVKTLEDFTTKVPIITKKMLVEDQQKNPIYGSYAGDFKEEEIARIQGSSGTSGTPTFYQVSQEDWKRAADVHAMAQWCAGIRPDDVVQISFPFSLFFGGWGVIQGAERLGATVFPLGPVESEKQLELMNQIGSTVFSATPSYCMHLINKAKELGFNLKENTIKRLLVGGEAGGSLKGPKNLIANGWNASVHDCASASEMYPFQTNVECEAQQGVHVFNDEVYAEIVEKEDANSPVSMGEKGAIVYTHLWRKSQPMIRFWPGDESYMSEQRCSCGRTYPMLPEGVLGRLDDMIVVRGANIYPSAIENIVRKFSWSGPEYQVIVNKKGVMDEIKVIIEQNHLSIQEKLDPIGMKTEAEYHFKKQLGIRVQIDIHPQGTLPETIFKAKRVVDRRKEIIATK</sequence>
<dbReference type="InterPro" id="IPR045851">
    <property type="entry name" value="AMP-bd_C_sf"/>
</dbReference>
<dbReference type="AlphaFoldDB" id="A0A845F064"/>
<evidence type="ECO:0000259" key="1">
    <source>
        <dbReference type="Pfam" id="PF00501"/>
    </source>
</evidence>
<dbReference type="Proteomes" id="UP000447833">
    <property type="component" value="Unassembled WGS sequence"/>
</dbReference>
<dbReference type="Pfam" id="PF14535">
    <property type="entry name" value="AMP-binding_C_2"/>
    <property type="match status" value="1"/>
</dbReference>
<feature type="domain" description="AMP-dependent ligase C-terminal" evidence="2">
    <location>
        <begin position="350"/>
        <end position="445"/>
    </location>
</feature>
<reference evidence="3 4" key="1">
    <citation type="submission" date="2019-11" db="EMBL/GenBank/DDBJ databases">
        <title>Genome sequences of 17 halophilic strains isolated from different environments.</title>
        <authorList>
            <person name="Furrow R.E."/>
        </authorList>
    </citation>
    <scope>NUCLEOTIDE SEQUENCE [LARGE SCALE GENOMIC DNA]</scope>
    <source>
        <strain evidence="3 4">22506_14_FS</strain>
    </source>
</reference>
<organism evidence="3 4">
    <name type="scientific">Guptibacillus hwajinpoensis</name>
    <dbReference type="NCBI Taxonomy" id="208199"/>
    <lineage>
        <taxon>Bacteria</taxon>
        <taxon>Bacillati</taxon>
        <taxon>Bacillota</taxon>
        <taxon>Bacilli</taxon>
        <taxon>Bacillales</taxon>
        <taxon>Guptibacillaceae</taxon>
        <taxon>Guptibacillus</taxon>
    </lineage>
</organism>
<comment type="caution">
    <text evidence="3">The sequence shown here is derived from an EMBL/GenBank/DDBJ whole genome shotgun (WGS) entry which is preliminary data.</text>
</comment>
<name>A0A845F064_9BACL</name>
<dbReference type="Pfam" id="PF00501">
    <property type="entry name" value="AMP-binding"/>
    <property type="match status" value="1"/>
</dbReference>
<dbReference type="EMBL" id="WMEY01000003">
    <property type="protein sequence ID" value="MYL64169.1"/>
    <property type="molecule type" value="Genomic_DNA"/>
</dbReference>
<gene>
    <name evidence="3" type="ORF">GLW07_12480</name>
</gene>
<dbReference type="SUPFAM" id="SSF56801">
    <property type="entry name" value="Acetyl-CoA synthetase-like"/>
    <property type="match status" value="1"/>
</dbReference>
<dbReference type="InterPro" id="IPR000873">
    <property type="entry name" value="AMP-dep_synth/lig_dom"/>
</dbReference>